<protein>
    <submittedName>
        <fullName evidence="1">CRISPR-associated protein cas8c/csd1, subtype I-c/dvulg</fullName>
    </submittedName>
</protein>
<dbReference type="STRING" id="883156.HMPREF9282_01046"/>
<dbReference type="eggNOG" id="COG5632">
    <property type="taxonomic scope" value="Bacteria"/>
</dbReference>
<proteinExistence type="predicted"/>
<evidence type="ECO:0000313" key="1">
    <source>
        <dbReference type="EMBL" id="EKU78429.1"/>
    </source>
</evidence>
<dbReference type="Pfam" id="PF09709">
    <property type="entry name" value="Cas_Csd1"/>
    <property type="match status" value="1"/>
</dbReference>
<accession>K9D1M4</accession>
<dbReference type="AlphaFoldDB" id="K9D1M4"/>
<sequence length="689" mass="79467">MNLLKVLLSTYNQALKAGVVDDISNMKEPNLLPIYHSNKKSANGKDIFVITLTEKGDFIKGDFLPQNEYMIFPVTEESINRTTNVAPHPICDEVGYLISDGSKKNNEKVKMYFEIQDDIKDFMMKHNRQDGAFTAIYKYVRKGSLLQDIANGISQGHPYSIDGYDIEVETDGKRVKTDVEKVVVTFEIACEDGIQNISQNQPLHQLFVDYVTEQNKSQKNQEYCDIAGEKMYCINTHRGVIGKAKLVSTSNHKDTYFGRFSDGDQVIHIGYETSQKIHNMLKYLLDSNIYKHYLGENSYCISWFSLDLITAQPPFMDDLAVETNADVNENKLPDENVVTDDTYNDNAIEVDDDVIDDYDEDDLYEEEDYKEPVSIESTLYGRYVTKLNQYFTGKSDLSLDGAENYFCVLILEKSSNGRMSVKFFQSFALADIKTKIQKWYIDLAWPFWDVENKNWILQAPSLKKLINFTYGEEIDKKIACKNNKIVRNNLERLIPCVLNGRPLPRDFFQTAVNRLTNRMSYPNRWNSALDRGCSLIKKYKTDRGYQVFDEKGALLMENSSSFLFGRLLATYEKLELDATTSGSKSEPRVTNAERLWTAMISRPMQTATLLQRKSMPYQHSLKKRKIGLYVNYDKLLTELYNLIDAAREKDENIGAVVRKEDFVLGYYAQKRIFYTKKDKELAHLIDDEE</sequence>
<comment type="caution">
    <text evidence="1">The sequence shown here is derived from an EMBL/GenBank/DDBJ whole genome shotgun (WGS) entry which is preliminary data.</text>
</comment>
<evidence type="ECO:0000313" key="2">
    <source>
        <dbReference type="Proteomes" id="UP000009891"/>
    </source>
</evidence>
<gene>
    <name evidence="1" type="ORF">HMPREF9282_01046</name>
</gene>
<dbReference type="InterPro" id="IPR010144">
    <property type="entry name" value="CRISPR-assoc_prot_Csd1-typ"/>
</dbReference>
<dbReference type="HOGENOM" id="CLU_016417_0_0_9"/>
<dbReference type="RefSeq" id="WP_006555933.1">
    <property type="nucleotide sequence ID" value="NZ_JH992937.1"/>
</dbReference>
<dbReference type="PATRIC" id="fig|883156.3.peg.1026"/>
<dbReference type="EMBL" id="AHAF01000005">
    <property type="protein sequence ID" value="EKU78429.1"/>
    <property type="molecule type" value="Genomic_DNA"/>
</dbReference>
<dbReference type="OrthoDB" id="5389988at2"/>
<name>K9D1M4_9FIRM</name>
<reference evidence="1 2" key="1">
    <citation type="submission" date="2012-09" db="EMBL/GenBank/DDBJ databases">
        <title>The Genome Sequence of Veillonella ratti ACS-216-V-COL6B.</title>
        <authorList>
            <consortium name="The Broad Institute Genome Sequencing Platform"/>
            <person name="Earl A."/>
            <person name="Ward D."/>
            <person name="Feldgarden M."/>
            <person name="Gevers D."/>
            <person name="Saerens B."/>
            <person name="Vaneechoutte M."/>
            <person name="Walker B."/>
            <person name="Young S.K."/>
            <person name="Zeng Q."/>
            <person name="Gargeya S."/>
            <person name="Fitzgerald M."/>
            <person name="Haas B."/>
            <person name="Abouelleil A."/>
            <person name="Alvarado L."/>
            <person name="Arachchi H.M."/>
            <person name="Berlin A."/>
            <person name="Chapman S.B."/>
            <person name="Goldberg J."/>
            <person name="Griggs A."/>
            <person name="Gujja S."/>
            <person name="Hansen M."/>
            <person name="Howarth C."/>
            <person name="Imamovic A."/>
            <person name="Larimer J."/>
            <person name="McCowen C."/>
            <person name="Montmayeur A."/>
            <person name="Murphy C."/>
            <person name="Neiman D."/>
            <person name="Pearson M."/>
            <person name="Priest M."/>
            <person name="Roberts A."/>
            <person name="Saif S."/>
            <person name="Shea T."/>
            <person name="Sisk P."/>
            <person name="Sykes S."/>
            <person name="Wortman J."/>
            <person name="Nusbaum C."/>
            <person name="Birren B."/>
        </authorList>
    </citation>
    <scope>NUCLEOTIDE SEQUENCE [LARGE SCALE GENOMIC DNA]</scope>
    <source>
        <strain evidence="1 2">ACS-216-V-Col6b</strain>
    </source>
</reference>
<organism evidence="1 2">
    <name type="scientific">Veillonella seminalis ACS-216-V-Col6b</name>
    <dbReference type="NCBI Taxonomy" id="883156"/>
    <lineage>
        <taxon>Bacteria</taxon>
        <taxon>Bacillati</taxon>
        <taxon>Bacillota</taxon>
        <taxon>Negativicutes</taxon>
        <taxon>Veillonellales</taxon>
        <taxon>Veillonellaceae</taxon>
        <taxon>Veillonella</taxon>
    </lineage>
</organism>
<dbReference type="NCBIfam" id="TIGR01863">
    <property type="entry name" value="cas_Csd1"/>
    <property type="match status" value="1"/>
</dbReference>
<keyword evidence="2" id="KW-1185">Reference proteome</keyword>
<dbReference type="Proteomes" id="UP000009891">
    <property type="component" value="Unassembled WGS sequence"/>
</dbReference>